<organism evidence="1 2">
    <name type="scientific">Nonomuraea jiangxiensis</name>
    <dbReference type="NCBI Taxonomy" id="633440"/>
    <lineage>
        <taxon>Bacteria</taxon>
        <taxon>Bacillati</taxon>
        <taxon>Actinomycetota</taxon>
        <taxon>Actinomycetes</taxon>
        <taxon>Streptosporangiales</taxon>
        <taxon>Streptosporangiaceae</taxon>
        <taxon>Nonomuraea</taxon>
    </lineage>
</organism>
<sequence>MAGVLCYRDGERPHLFYRLHVYHGRKGEPKTFSWMDYRDLIVATTST</sequence>
<evidence type="ECO:0000313" key="2">
    <source>
        <dbReference type="Proteomes" id="UP000199202"/>
    </source>
</evidence>
<gene>
    <name evidence="1" type="ORF">SAMN05421869_109139</name>
</gene>
<reference evidence="1 2" key="1">
    <citation type="submission" date="2016-10" db="EMBL/GenBank/DDBJ databases">
        <authorList>
            <person name="de Groot N.N."/>
        </authorList>
    </citation>
    <scope>NUCLEOTIDE SEQUENCE [LARGE SCALE GENOMIC DNA]</scope>
    <source>
        <strain evidence="1 2">CGMCC 4.6533</strain>
    </source>
</reference>
<accession>A0A1G8RQI4</accession>
<keyword evidence="2" id="KW-1185">Reference proteome</keyword>
<dbReference type="RefSeq" id="WP_218135885.1">
    <property type="nucleotide sequence ID" value="NZ_FNDJ01000009.1"/>
</dbReference>
<dbReference type="STRING" id="633440.SAMN05421869_109139"/>
<evidence type="ECO:0000313" key="1">
    <source>
        <dbReference type="EMBL" id="SDJ18765.1"/>
    </source>
</evidence>
<name>A0A1G8RQI4_9ACTN</name>
<dbReference type="AlphaFoldDB" id="A0A1G8RQI4"/>
<dbReference type="EMBL" id="FNDJ01000009">
    <property type="protein sequence ID" value="SDJ18765.1"/>
    <property type="molecule type" value="Genomic_DNA"/>
</dbReference>
<protein>
    <submittedName>
        <fullName evidence="1">Putative transposase</fullName>
    </submittedName>
</protein>
<proteinExistence type="predicted"/>
<dbReference type="Proteomes" id="UP000199202">
    <property type="component" value="Unassembled WGS sequence"/>
</dbReference>